<dbReference type="InterPro" id="IPR007499">
    <property type="entry name" value="ERF_bacteria_virus"/>
</dbReference>
<organism evidence="1">
    <name type="scientific">uncultured Caudovirales phage</name>
    <dbReference type="NCBI Taxonomy" id="2100421"/>
    <lineage>
        <taxon>Viruses</taxon>
        <taxon>Duplodnaviria</taxon>
        <taxon>Heunggongvirae</taxon>
        <taxon>Uroviricota</taxon>
        <taxon>Caudoviricetes</taxon>
        <taxon>Peduoviridae</taxon>
        <taxon>Maltschvirus</taxon>
        <taxon>Maltschvirus maltsch</taxon>
    </lineage>
</organism>
<gene>
    <name evidence="1" type="ORF">UFOVP368_53</name>
</gene>
<dbReference type="EMBL" id="LR798303">
    <property type="protein sequence ID" value="CAB5223059.1"/>
    <property type="molecule type" value="Genomic_DNA"/>
</dbReference>
<name>A0A6J7WY89_9CAUD</name>
<sequence>MNAPKKVEADSLANAMAAAFAEIESATKATAGQVGQQKYKYADLTSVIEAIKPALVKNNLFFTQNPRPHTSGVEVETILHHAGGEHMSMGSLFVPADRANAQGFGSALTYARRYALVTAFGVPVEDDDGKAATAAPPAPAAAKKPVAHSALQTEVRQFVHELQGCGDADELNAFLKTPDALRIVREVKEKLPHWWDGEDWPEGKDRPGEFIPLADRIDIRTRECAEATARYITA</sequence>
<protein>
    <submittedName>
        <fullName evidence="1">Essential recombination function protein</fullName>
    </submittedName>
</protein>
<accession>A0A6J7WY89</accession>
<proteinExistence type="predicted"/>
<dbReference type="Pfam" id="PF04404">
    <property type="entry name" value="ERF"/>
    <property type="match status" value="1"/>
</dbReference>
<evidence type="ECO:0000313" key="1">
    <source>
        <dbReference type="EMBL" id="CAB5223059.1"/>
    </source>
</evidence>
<reference evidence="1" key="1">
    <citation type="submission" date="2020-05" db="EMBL/GenBank/DDBJ databases">
        <authorList>
            <person name="Chiriac C."/>
            <person name="Salcher M."/>
            <person name="Ghai R."/>
            <person name="Kavagutti S V."/>
        </authorList>
    </citation>
    <scope>NUCLEOTIDE SEQUENCE</scope>
</reference>